<accession>H5XF80</accession>
<name>H5XF80_9PSEU</name>
<dbReference type="AlphaFoldDB" id="H5XF80"/>
<dbReference type="HOGENOM" id="CLU_1004325_0_0_11"/>
<keyword evidence="3" id="KW-1185">Reference proteome</keyword>
<keyword evidence="1" id="KW-0472">Membrane</keyword>
<dbReference type="Gene3D" id="3.40.50.880">
    <property type="match status" value="1"/>
</dbReference>
<keyword evidence="1" id="KW-1133">Transmembrane helix</keyword>
<proteinExistence type="predicted"/>
<keyword evidence="1" id="KW-0812">Transmembrane</keyword>
<dbReference type="OrthoDB" id="3680678at2"/>
<protein>
    <recommendedName>
        <fullName evidence="4">ThuA-like domain-containing protein</fullName>
    </recommendedName>
</protein>
<evidence type="ECO:0000313" key="3">
    <source>
        <dbReference type="Proteomes" id="UP000002791"/>
    </source>
</evidence>
<evidence type="ECO:0000256" key="1">
    <source>
        <dbReference type="SAM" id="Phobius"/>
    </source>
</evidence>
<feature type="transmembrane region" description="Helical" evidence="1">
    <location>
        <begin position="12"/>
        <end position="30"/>
    </location>
</feature>
<gene>
    <name evidence="2" type="ORF">SaccyDRAFT_2632</name>
</gene>
<dbReference type="RefSeq" id="WP_005456726.1">
    <property type="nucleotide sequence ID" value="NZ_CM001440.1"/>
</dbReference>
<evidence type="ECO:0000313" key="2">
    <source>
        <dbReference type="EMBL" id="EHR61490.1"/>
    </source>
</evidence>
<dbReference type="Proteomes" id="UP000002791">
    <property type="component" value="Chromosome"/>
</dbReference>
<reference evidence="2 3" key="1">
    <citation type="submission" date="2011-11" db="EMBL/GenBank/DDBJ databases">
        <title>The Noncontiguous Finished sequence of Saccharomonospora cyanea NA-134.</title>
        <authorList>
            <consortium name="US DOE Joint Genome Institute"/>
            <person name="Lucas S."/>
            <person name="Han J."/>
            <person name="Lapidus A."/>
            <person name="Cheng J.-F."/>
            <person name="Goodwin L."/>
            <person name="Pitluck S."/>
            <person name="Peters L."/>
            <person name="Ovchinnikova G."/>
            <person name="Lu M."/>
            <person name="Detter J.C."/>
            <person name="Han C."/>
            <person name="Tapia R."/>
            <person name="Land M."/>
            <person name="Hauser L."/>
            <person name="Kyrpides N."/>
            <person name="Ivanova N."/>
            <person name="Pagani I."/>
            <person name="Brambilla E.-M."/>
            <person name="Klenk H.-P."/>
            <person name="Woyke T."/>
        </authorList>
    </citation>
    <scope>NUCLEOTIDE SEQUENCE [LARGE SCALE GENOMIC DNA]</scope>
    <source>
        <strain evidence="2 3">NA-134</strain>
    </source>
</reference>
<dbReference type="EMBL" id="CM001440">
    <property type="protein sequence ID" value="EHR61490.1"/>
    <property type="molecule type" value="Genomic_DNA"/>
</dbReference>
<sequence length="277" mass="31348">MGEAISDVAINLIAVFIVFLGRLLGFDLYARSVRLYRRTRVGLRRLTGGTTIVLYTDCDDELHTSRTLANHLETTVRADGRRVKVKVVRDGVDLGRCSFSPKAVLAILVLLTDVTQLDTDKRDRVRLQRRLINYVHNGGCLVLGHDVIYRRSRNEHLQRLAGCALDNFSRTRERVRYVRVDDGPRATTHNTLRTRAPETFSLTDNEVIVGEWNDDVEFLYVWDRDENTPLVTRRTVGKGTVFWVNSADSSGKGAPRSLARPEPAFVALLNLLVTTTR</sequence>
<dbReference type="eggNOG" id="ENOG50346JJ">
    <property type="taxonomic scope" value="Bacteria"/>
</dbReference>
<dbReference type="InterPro" id="IPR029062">
    <property type="entry name" value="Class_I_gatase-like"/>
</dbReference>
<evidence type="ECO:0008006" key="4">
    <source>
        <dbReference type="Google" id="ProtNLM"/>
    </source>
</evidence>
<organism evidence="2 3">
    <name type="scientific">Saccharomonospora cyanea NA-134</name>
    <dbReference type="NCBI Taxonomy" id="882082"/>
    <lineage>
        <taxon>Bacteria</taxon>
        <taxon>Bacillati</taxon>
        <taxon>Actinomycetota</taxon>
        <taxon>Actinomycetes</taxon>
        <taxon>Pseudonocardiales</taxon>
        <taxon>Pseudonocardiaceae</taxon>
        <taxon>Saccharomonospora</taxon>
    </lineage>
</organism>